<dbReference type="Proteomes" id="UP001317532">
    <property type="component" value="Chromosome"/>
</dbReference>
<sequence length="388" mass="41136">MTSYAPPLAGIRVLELGSSVAGPSAGRLLADLGADVLKVESAEGDGLRTWGAPAPDGTSWWFKSHNRNKRFLCFDLHEEADRETVRAIALQCDVLIENFRPGRLEAWGLGYEALRAQHPRLIYASISGYGQDGPYRDRTGFGNIAEAMGGFRYVTGYPDRPPVRVGISLADELAALNLVVGILAALRARDRDGVGDLIDVSLLESCIALTQGQLPEYAALGVVRERQGNRFSAAAPSGVYPTRDGRWIAIGANADSIFRRFAAAIGRPELAADPRFATNRDRSRNIAELEAAIAAWTQSVDAGEAARVLTGAGVPAGPVYSIADIVADEQVRARGVVRYLDDGAGNCVATAAPAARLRAHPAVLDHAARDVGADTDAVLAELGIGGSR</sequence>
<accession>A0AAN2C9U9</accession>
<dbReference type="RefSeq" id="WP_317997375.1">
    <property type="nucleotide sequence ID" value="NZ_AP025523.1"/>
</dbReference>
<dbReference type="SUPFAM" id="SSF89796">
    <property type="entry name" value="CoA-transferase family III (CaiB/BaiF)"/>
    <property type="match status" value="1"/>
</dbReference>
<protein>
    <submittedName>
        <fullName evidence="2">Succinyl-CoA--D-citramalate CoA-transferase</fullName>
    </submittedName>
</protein>
<keyword evidence="3" id="KW-1185">Reference proteome</keyword>
<keyword evidence="1" id="KW-0808">Transferase</keyword>
<dbReference type="AlphaFoldDB" id="A0AAN2C9U9"/>
<gene>
    <name evidence="2" type="ORF">WPS_16920</name>
</gene>
<dbReference type="Pfam" id="PF02515">
    <property type="entry name" value="CoA_transf_3"/>
    <property type="match status" value="1"/>
</dbReference>
<dbReference type="GO" id="GO:0008410">
    <property type="term" value="F:CoA-transferase activity"/>
    <property type="evidence" value="ECO:0007669"/>
    <property type="project" value="TreeGrafter"/>
</dbReference>
<organism evidence="2 3">
    <name type="scientific">Vulcanimicrobium alpinum</name>
    <dbReference type="NCBI Taxonomy" id="3016050"/>
    <lineage>
        <taxon>Bacteria</taxon>
        <taxon>Bacillati</taxon>
        <taxon>Vulcanimicrobiota</taxon>
        <taxon>Vulcanimicrobiia</taxon>
        <taxon>Vulcanimicrobiales</taxon>
        <taxon>Vulcanimicrobiaceae</taxon>
        <taxon>Vulcanimicrobium</taxon>
    </lineage>
</organism>
<dbReference type="InterPro" id="IPR003673">
    <property type="entry name" value="CoA-Trfase_fam_III"/>
</dbReference>
<evidence type="ECO:0000256" key="1">
    <source>
        <dbReference type="ARBA" id="ARBA00022679"/>
    </source>
</evidence>
<dbReference type="InterPro" id="IPR023606">
    <property type="entry name" value="CoA-Trfase_III_dom_1_sf"/>
</dbReference>
<dbReference type="Gene3D" id="3.30.1540.10">
    <property type="entry name" value="formyl-coa transferase, domain 3"/>
    <property type="match status" value="1"/>
</dbReference>
<dbReference type="KEGG" id="vab:WPS_16920"/>
<dbReference type="Gene3D" id="3.40.50.10540">
    <property type="entry name" value="Crotonobetainyl-coa:carnitine coa-transferase, domain 1"/>
    <property type="match status" value="1"/>
</dbReference>
<dbReference type="EMBL" id="AP025523">
    <property type="protein sequence ID" value="BDE06416.1"/>
    <property type="molecule type" value="Genomic_DNA"/>
</dbReference>
<dbReference type="InterPro" id="IPR050483">
    <property type="entry name" value="CoA-transferase_III_domain"/>
</dbReference>
<evidence type="ECO:0000313" key="2">
    <source>
        <dbReference type="EMBL" id="BDE06416.1"/>
    </source>
</evidence>
<reference evidence="2 3" key="1">
    <citation type="journal article" date="2022" name="ISME Commun">
        <title>Vulcanimicrobium alpinus gen. nov. sp. nov., the first cultivated representative of the candidate phylum 'Eremiobacterota', is a metabolically versatile aerobic anoxygenic phototroph.</title>
        <authorList>
            <person name="Yabe S."/>
            <person name="Muto K."/>
            <person name="Abe K."/>
            <person name="Yokota A."/>
            <person name="Staudigel H."/>
            <person name="Tebo B.M."/>
        </authorList>
    </citation>
    <scope>NUCLEOTIDE SEQUENCE [LARGE SCALE GENOMIC DNA]</scope>
    <source>
        <strain evidence="2 3">WC8-2</strain>
    </source>
</reference>
<dbReference type="PANTHER" id="PTHR48207">
    <property type="entry name" value="SUCCINATE--HYDROXYMETHYLGLUTARATE COA-TRANSFERASE"/>
    <property type="match status" value="1"/>
</dbReference>
<name>A0AAN2C9U9_UNVUL</name>
<dbReference type="InterPro" id="IPR044855">
    <property type="entry name" value="CoA-Trfase_III_dom3_sf"/>
</dbReference>
<proteinExistence type="predicted"/>
<dbReference type="PANTHER" id="PTHR48207:SF3">
    <property type="entry name" value="SUCCINATE--HYDROXYMETHYLGLUTARATE COA-TRANSFERASE"/>
    <property type="match status" value="1"/>
</dbReference>
<evidence type="ECO:0000313" key="3">
    <source>
        <dbReference type="Proteomes" id="UP001317532"/>
    </source>
</evidence>